<dbReference type="RefSeq" id="WP_143382161.1">
    <property type="nucleotide sequence ID" value="NZ_CP041637.1"/>
</dbReference>
<evidence type="ECO:0008006" key="4">
    <source>
        <dbReference type="Google" id="ProtNLM"/>
    </source>
</evidence>
<protein>
    <recommendedName>
        <fullName evidence="4">DUF3325 domain-containing protein</fullName>
    </recommendedName>
</protein>
<dbReference type="OrthoDB" id="839906at2"/>
<evidence type="ECO:0000313" key="3">
    <source>
        <dbReference type="Proteomes" id="UP000319209"/>
    </source>
</evidence>
<accession>A0A516GUQ0</accession>
<keyword evidence="1" id="KW-1133">Transmembrane helix</keyword>
<organism evidence="2 3">
    <name type="scientific">Formosa sediminum</name>
    <dbReference type="NCBI Taxonomy" id="2594004"/>
    <lineage>
        <taxon>Bacteria</taxon>
        <taxon>Pseudomonadati</taxon>
        <taxon>Bacteroidota</taxon>
        <taxon>Flavobacteriia</taxon>
        <taxon>Flavobacteriales</taxon>
        <taxon>Flavobacteriaceae</taxon>
        <taxon>Formosa</taxon>
    </lineage>
</organism>
<reference evidence="2 3" key="1">
    <citation type="submission" date="2019-07" db="EMBL/GenBank/DDBJ databases">
        <title>Genome sequencing for Formosa sp. PS13.</title>
        <authorList>
            <person name="Park S.-J."/>
        </authorList>
    </citation>
    <scope>NUCLEOTIDE SEQUENCE [LARGE SCALE GENOMIC DNA]</scope>
    <source>
        <strain evidence="2 3">PS13</strain>
    </source>
</reference>
<evidence type="ECO:0000256" key="1">
    <source>
        <dbReference type="SAM" id="Phobius"/>
    </source>
</evidence>
<keyword evidence="1" id="KW-0472">Membrane</keyword>
<sequence>MSSIFKDSMVTLASSFSLFGFYMLYSTSKRAPLQFELQLQKRINENDKISKYCAVFLLLVSLLICIADLGIGAGAFSFLMILMTLGSLIVLVAPLRFFKLSTIVLITMLSLGIEIYLT</sequence>
<gene>
    <name evidence="2" type="ORF">FNB79_15150</name>
</gene>
<name>A0A516GUQ0_9FLAO</name>
<keyword evidence="3" id="KW-1185">Reference proteome</keyword>
<dbReference type="EMBL" id="CP041637">
    <property type="protein sequence ID" value="QDO95253.1"/>
    <property type="molecule type" value="Genomic_DNA"/>
</dbReference>
<keyword evidence="1" id="KW-0812">Transmembrane</keyword>
<dbReference type="AlphaFoldDB" id="A0A516GUQ0"/>
<evidence type="ECO:0000313" key="2">
    <source>
        <dbReference type="EMBL" id="QDO95253.1"/>
    </source>
</evidence>
<proteinExistence type="predicted"/>
<dbReference type="Proteomes" id="UP000319209">
    <property type="component" value="Chromosome"/>
</dbReference>
<feature type="transmembrane region" description="Helical" evidence="1">
    <location>
        <begin position="49"/>
        <end position="69"/>
    </location>
</feature>
<dbReference type="KEGG" id="fop:FNB79_15150"/>
<feature type="transmembrane region" description="Helical" evidence="1">
    <location>
        <begin position="75"/>
        <end position="93"/>
    </location>
</feature>
<feature type="transmembrane region" description="Helical" evidence="1">
    <location>
        <begin position="12"/>
        <end position="28"/>
    </location>
</feature>